<dbReference type="GO" id="GO:0006310">
    <property type="term" value="P:DNA recombination"/>
    <property type="evidence" value="ECO:0007669"/>
    <property type="project" value="UniProtKB-KW"/>
</dbReference>
<sequence length="384" mass="44631">MARYKKRADGRYHTTIPTGIFDDETGKEIRVSVYGNSVAEFESNKDSVKAQLLNGTYANDKDTTFSEYKWHWFETYIENTDKSYNRKRIYRNTLKNHTAGLDPIPLGSIKKSQVQEGYNKLNGSPDLQHEYKITLNQIFECAIDDGLISKNPTRNITITKRKRKKKRALTKIERAAIKKADFTLQERCFVGLLHYAGLRRQEILAITKPDIDLFDDKIRINKAIEFIGERPNLKDTKSEDGERFIDILAPLKPVLEEYMQQLNTLLLFPNSAGSVMSRTQYRRFFEKIKLKINTAAGGRHHYQKNDKGKYNLVYDIDMCQGLSAHVFRHEYATILYYSGIDILEAIRLFGHADSKTMTDIYAELRKEESNSKDKLNQYLEEKYS</sequence>
<dbReference type="OrthoDB" id="198772at2"/>
<dbReference type="AlphaFoldDB" id="A0A174CFI2"/>
<comment type="similarity">
    <text evidence="1">Belongs to the 'phage' integrase family.</text>
</comment>
<dbReference type="PANTHER" id="PTHR30349:SF64">
    <property type="entry name" value="PROPHAGE INTEGRASE INTD-RELATED"/>
    <property type="match status" value="1"/>
</dbReference>
<evidence type="ECO:0000313" key="5">
    <source>
        <dbReference type="EMBL" id="CUO12331.1"/>
    </source>
</evidence>
<protein>
    <submittedName>
        <fullName evidence="5">Tyrosine recombinase XerD</fullName>
    </submittedName>
</protein>
<name>A0A174CFI2_9FIRM</name>
<dbReference type="EMBL" id="CYZU01000009">
    <property type="protein sequence ID" value="CUO12331.1"/>
    <property type="molecule type" value="Genomic_DNA"/>
</dbReference>
<dbReference type="RefSeq" id="WP_055152132.1">
    <property type="nucleotide sequence ID" value="NZ_CYZU01000009.1"/>
</dbReference>
<gene>
    <name evidence="5" type="primary">xerD_2</name>
    <name evidence="5" type="ORF">ERS852491_01350</name>
</gene>
<dbReference type="InterPro" id="IPR013762">
    <property type="entry name" value="Integrase-like_cat_sf"/>
</dbReference>
<dbReference type="PROSITE" id="PS51898">
    <property type="entry name" value="TYR_RECOMBINASE"/>
    <property type="match status" value="1"/>
</dbReference>
<evidence type="ECO:0000256" key="3">
    <source>
        <dbReference type="ARBA" id="ARBA00023172"/>
    </source>
</evidence>
<evidence type="ECO:0000256" key="2">
    <source>
        <dbReference type="ARBA" id="ARBA00023125"/>
    </source>
</evidence>
<dbReference type="PANTHER" id="PTHR30349">
    <property type="entry name" value="PHAGE INTEGRASE-RELATED"/>
    <property type="match status" value="1"/>
</dbReference>
<dbReference type="Proteomes" id="UP000095544">
    <property type="component" value="Unassembled WGS sequence"/>
</dbReference>
<accession>A0A174CFI2</accession>
<dbReference type="SUPFAM" id="SSF56349">
    <property type="entry name" value="DNA breaking-rejoining enzymes"/>
    <property type="match status" value="1"/>
</dbReference>
<reference evidence="5 6" key="1">
    <citation type="submission" date="2015-09" db="EMBL/GenBank/DDBJ databases">
        <authorList>
            <consortium name="Pathogen Informatics"/>
        </authorList>
    </citation>
    <scope>NUCLEOTIDE SEQUENCE [LARGE SCALE GENOMIC DNA]</scope>
    <source>
        <strain evidence="5 6">2789STDY5834876</strain>
    </source>
</reference>
<proteinExistence type="inferred from homology"/>
<evidence type="ECO:0000313" key="6">
    <source>
        <dbReference type="Proteomes" id="UP000095544"/>
    </source>
</evidence>
<dbReference type="InterPro" id="IPR011010">
    <property type="entry name" value="DNA_brk_join_enz"/>
</dbReference>
<dbReference type="InterPro" id="IPR002104">
    <property type="entry name" value="Integrase_catalytic"/>
</dbReference>
<keyword evidence="2" id="KW-0238">DNA-binding</keyword>
<dbReference type="InterPro" id="IPR010998">
    <property type="entry name" value="Integrase_recombinase_N"/>
</dbReference>
<dbReference type="GO" id="GO:0003677">
    <property type="term" value="F:DNA binding"/>
    <property type="evidence" value="ECO:0007669"/>
    <property type="project" value="UniProtKB-KW"/>
</dbReference>
<dbReference type="GO" id="GO:0015074">
    <property type="term" value="P:DNA integration"/>
    <property type="evidence" value="ECO:0007669"/>
    <property type="project" value="InterPro"/>
</dbReference>
<dbReference type="Gene3D" id="1.10.150.130">
    <property type="match status" value="1"/>
</dbReference>
<keyword evidence="3" id="KW-0233">DNA recombination</keyword>
<dbReference type="InterPro" id="IPR050090">
    <property type="entry name" value="Tyrosine_recombinase_XerCD"/>
</dbReference>
<dbReference type="Pfam" id="PF00589">
    <property type="entry name" value="Phage_integrase"/>
    <property type="match status" value="1"/>
</dbReference>
<feature type="domain" description="Tyr recombinase" evidence="4">
    <location>
        <begin position="164"/>
        <end position="374"/>
    </location>
</feature>
<evidence type="ECO:0000259" key="4">
    <source>
        <dbReference type="PROSITE" id="PS51898"/>
    </source>
</evidence>
<evidence type="ECO:0000256" key="1">
    <source>
        <dbReference type="ARBA" id="ARBA00008857"/>
    </source>
</evidence>
<dbReference type="STRING" id="39482.ERS852491_01350"/>
<organism evidence="5 6">
    <name type="scientific">Faecalicatena contorta</name>
    <dbReference type="NCBI Taxonomy" id="39482"/>
    <lineage>
        <taxon>Bacteria</taxon>
        <taxon>Bacillati</taxon>
        <taxon>Bacillota</taxon>
        <taxon>Clostridia</taxon>
        <taxon>Lachnospirales</taxon>
        <taxon>Lachnospiraceae</taxon>
        <taxon>Faecalicatena</taxon>
    </lineage>
</organism>
<dbReference type="Gene3D" id="1.10.443.10">
    <property type="entry name" value="Intergrase catalytic core"/>
    <property type="match status" value="1"/>
</dbReference>